<keyword evidence="2" id="KW-0645">Protease</keyword>
<feature type="region of interest" description="Disordered" evidence="1">
    <location>
        <begin position="240"/>
        <end position="337"/>
    </location>
</feature>
<evidence type="ECO:0000313" key="2">
    <source>
        <dbReference type="EMBL" id="KAF7318669.1"/>
    </source>
</evidence>
<feature type="region of interest" description="Disordered" evidence="1">
    <location>
        <begin position="430"/>
        <end position="458"/>
    </location>
</feature>
<accession>A0A8H6WND1</accession>
<gene>
    <name evidence="2" type="ORF">HMN09_00378600</name>
</gene>
<evidence type="ECO:0000256" key="1">
    <source>
        <dbReference type="SAM" id="MobiDB-lite"/>
    </source>
</evidence>
<feature type="compositionally biased region" description="Polar residues" evidence="1">
    <location>
        <begin position="296"/>
        <end position="306"/>
    </location>
</feature>
<feature type="compositionally biased region" description="Basic and acidic residues" evidence="1">
    <location>
        <begin position="327"/>
        <end position="336"/>
    </location>
</feature>
<dbReference type="GO" id="GO:0006508">
    <property type="term" value="P:proteolysis"/>
    <property type="evidence" value="ECO:0007669"/>
    <property type="project" value="UniProtKB-KW"/>
</dbReference>
<evidence type="ECO:0000313" key="3">
    <source>
        <dbReference type="Proteomes" id="UP000613580"/>
    </source>
</evidence>
<feature type="region of interest" description="Disordered" evidence="1">
    <location>
        <begin position="552"/>
        <end position="581"/>
    </location>
</feature>
<dbReference type="Gene3D" id="3.40.395.10">
    <property type="entry name" value="Adenoviral Proteinase, Chain A"/>
    <property type="match status" value="1"/>
</dbReference>
<dbReference type="Proteomes" id="UP000613580">
    <property type="component" value="Unassembled WGS sequence"/>
</dbReference>
<organism evidence="2 3">
    <name type="scientific">Mycena chlorophos</name>
    <name type="common">Agaric fungus</name>
    <name type="synonym">Agaricus chlorophos</name>
    <dbReference type="NCBI Taxonomy" id="658473"/>
    <lineage>
        <taxon>Eukaryota</taxon>
        <taxon>Fungi</taxon>
        <taxon>Dikarya</taxon>
        <taxon>Basidiomycota</taxon>
        <taxon>Agaricomycotina</taxon>
        <taxon>Agaricomycetes</taxon>
        <taxon>Agaricomycetidae</taxon>
        <taxon>Agaricales</taxon>
        <taxon>Marasmiineae</taxon>
        <taxon>Mycenaceae</taxon>
        <taxon>Mycena</taxon>
    </lineage>
</organism>
<feature type="compositionally biased region" description="Polar residues" evidence="1">
    <location>
        <begin position="434"/>
        <end position="458"/>
    </location>
</feature>
<dbReference type="EMBL" id="JACAZE010000004">
    <property type="protein sequence ID" value="KAF7318669.1"/>
    <property type="molecule type" value="Genomic_DNA"/>
</dbReference>
<comment type="caution">
    <text evidence="2">The sequence shown here is derived from an EMBL/GenBank/DDBJ whole genome shotgun (WGS) entry which is preliminary data.</text>
</comment>
<dbReference type="AlphaFoldDB" id="A0A8H6WND1"/>
<protein>
    <submittedName>
        <fullName evidence="2">ULP-PROTEASE domain-containing protein</fullName>
    </submittedName>
</protein>
<feature type="compositionally biased region" description="Basic residues" evidence="1">
    <location>
        <begin position="308"/>
        <end position="325"/>
    </location>
</feature>
<name>A0A8H6WND1_MYCCL</name>
<keyword evidence="2" id="KW-0378">Hydrolase</keyword>
<keyword evidence="3" id="KW-1185">Reference proteome</keyword>
<proteinExistence type="predicted"/>
<sequence>MDASASDAALSIFNATDLRIRGMQLKSDDFVPMQDGRKLKVPGTAMNAVGALIQQVAERDGDTSFAIFSSWLGPLVSRQVAQGSIYGTIRSHIDDACNGASLEMLSAKSRWIFPMYGSDPPHWVLGWIEPGSRTYHIFNSMPELSSTWIEPALLELGDTVYATLGVFRVDWESWRLVSHSPPELQRQTNDWSCGFFVIHAMNALVDGVDLSSVTNRETGHIKKRTLSLILDNIPLFQALPTTRRKSGTQPTRNAAATDRSAPNSTVASAENEVEMSGNEPDAAVDVPMAIDPPTAELSTSEPAEQLSSKRKMPPTKAPKAKRTRYTKPSDREKALRENQWTAEVEPHRVRCNACRSWIKLDETAKFKPNNWERHERDCSQITGVKIVRTGVVKNPKPVVVKKTGKSSIFGYFAKAPKPAANGASTIDTVMASGAPTTTPPSGSRNKTPSSDSETENETTVTYATKIVQSTRSISHYFHVELPTHRVDADQSEPQINAVNKREQPQRSCQHLSGSTYTEYIERTETRLMGGISPTLLGRVARQTFPYKKFVPLKSESSSGGGNSEEVIAVPPDGNASVPSSDWTSAEHLKLESELKGYARWTVNYARGFVAATQCEGLTSNQDGVCDECRRVANDESFKHAVNLKNREANLSMDEQHDILLARNKFSSRRFSDVSARDLDDKLKDPLVFTAFKMLQKGESTECFIHLYEACRSGKLKTHETFKQLCVVLADSLEREGTNRKFGIRYPQDYLNFTILMRSYGGQSAKQYAILSGQLPAPSSRHLRALVSKSEDALQNPNLIYENIARVKRLADRIQYSGPVCVAGDCTKVRERLTYSNDFGGHILGSVLPLDQCIVEDPAEIEALVAKIAKSKSGATQVRAIMVKLPVPHVPPQVVALLPTNGKDDAPKILEQHLKLLQMAAELDLPVISFAADGAASELLTQNYA</sequence>
<dbReference type="OrthoDB" id="2436145at2759"/>
<feature type="compositionally biased region" description="Polar residues" evidence="1">
    <location>
        <begin position="247"/>
        <end position="268"/>
    </location>
</feature>
<dbReference type="SUPFAM" id="SSF54001">
    <property type="entry name" value="Cysteine proteinases"/>
    <property type="match status" value="1"/>
</dbReference>
<reference evidence="2" key="1">
    <citation type="submission" date="2020-05" db="EMBL/GenBank/DDBJ databases">
        <title>Mycena genomes resolve the evolution of fungal bioluminescence.</title>
        <authorList>
            <person name="Tsai I.J."/>
        </authorList>
    </citation>
    <scope>NUCLEOTIDE SEQUENCE</scope>
    <source>
        <strain evidence="2">110903Hualien_Pintung</strain>
    </source>
</reference>
<dbReference type="InterPro" id="IPR038765">
    <property type="entry name" value="Papain-like_cys_pep_sf"/>
</dbReference>
<dbReference type="GO" id="GO:0008233">
    <property type="term" value="F:peptidase activity"/>
    <property type="evidence" value="ECO:0007669"/>
    <property type="project" value="UniProtKB-KW"/>
</dbReference>